<dbReference type="InterPro" id="IPR028910">
    <property type="entry name" value="Tox-PL-2_dom"/>
</dbReference>
<proteinExistence type="predicted"/>
<dbReference type="eggNOG" id="ENOG5032YED">
    <property type="taxonomic scope" value="Bacteria"/>
</dbReference>
<organism evidence="2">
    <name type="scientific">Cyanothece sp. (strain PCC 7425 / ATCC 29141)</name>
    <dbReference type="NCBI Taxonomy" id="395961"/>
    <lineage>
        <taxon>Bacteria</taxon>
        <taxon>Bacillati</taxon>
        <taxon>Cyanobacteriota</taxon>
        <taxon>Cyanophyceae</taxon>
        <taxon>Gomontiellales</taxon>
        <taxon>Cyanothecaceae</taxon>
        <taxon>Cyanothece</taxon>
    </lineage>
</organism>
<dbReference type="STRING" id="395961.Cyan7425_1631"/>
<evidence type="ECO:0000259" key="1">
    <source>
        <dbReference type="Pfam" id="PF15643"/>
    </source>
</evidence>
<evidence type="ECO:0000313" key="2">
    <source>
        <dbReference type="EMBL" id="ACL44001.1"/>
    </source>
</evidence>
<dbReference type="KEGG" id="cyn:Cyan7425_1631"/>
<reference evidence="2" key="1">
    <citation type="submission" date="2009-01" db="EMBL/GenBank/DDBJ databases">
        <title>Complete sequence of chromosome Cyanothece sp. PCC 7425.</title>
        <authorList>
            <consortium name="US DOE Joint Genome Institute"/>
            <person name="Lucas S."/>
            <person name="Copeland A."/>
            <person name="Lapidus A."/>
            <person name="Glavina del Rio T."/>
            <person name="Dalin E."/>
            <person name="Tice H."/>
            <person name="Bruce D."/>
            <person name="Goodwin L."/>
            <person name="Pitluck S."/>
            <person name="Sims D."/>
            <person name="Meineke L."/>
            <person name="Brettin T."/>
            <person name="Detter J.C."/>
            <person name="Han C."/>
            <person name="Larimer F."/>
            <person name="Land M."/>
            <person name="Hauser L."/>
            <person name="Kyrpides N."/>
            <person name="Ovchinnikova G."/>
            <person name="Liberton M."/>
            <person name="Stoeckel J."/>
            <person name="Banerjee A."/>
            <person name="Singh A."/>
            <person name="Page L."/>
            <person name="Sato H."/>
            <person name="Zhao L."/>
            <person name="Sherman L."/>
            <person name="Pakrasi H."/>
            <person name="Richardson P."/>
        </authorList>
    </citation>
    <scope>NUCLEOTIDE SEQUENCE</scope>
    <source>
        <strain evidence="2">PCC 7425</strain>
    </source>
</reference>
<accession>B8HQL1</accession>
<name>B8HQL1_CYAP4</name>
<dbReference type="AlphaFoldDB" id="B8HQL1"/>
<protein>
    <recommendedName>
        <fullName evidence="1">Tox-PL-2 domain-containing protein</fullName>
    </recommendedName>
</protein>
<dbReference type="Pfam" id="PF15643">
    <property type="entry name" value="Tox-PL-2"/>
    <property type="match status" value="1"/>
</dbReference>
<feature type="domain" description="Tox-PL-2" evidence="1">
    <location>
        <begin position="37"/>
        <end position="129"/>
    </location>
</feature>
<gene>
    <name evidence="2" type="ordered locus">Cyan7425_1631</name>
</gene>
<dbReference type="HOGENOM" id="CLU_151189_0_0_3"/>
<sequence length="142" mass="16330">MGSRGETPFVGFPHTPFFSTHLGLLYIKILMTNPEEVWQAIGELTVNYPVLQCYECAMAVMTYLRKKGIEGKILRLRTKHRELFITSNRYSPSESITDNGIHYGVEVFGKVFDNLSAKGLSREDWIRDFECRSGQDFNVEEL</sequence>
<dbReference type="EMBL" id="CP001344">
    <property type="protein sequence ID" value="ACL44001.1"/>
    <property type="molecule type" value="Genomic_DNA"/>
</dbReference>